<proteinExistence type="predicted"/>
<dbReference type="AlphaFoldDB" id="A0A8H8BWA6"/>
<evidence type="ECO:0000313" key="2">
    <source>
        <dbReference type="EMBL" id="KAG4426351.1"/>
    </source>
</evidence>
<name>A0A8H8BWA6_9HELO</name>
<comment type="caution">
    <text evidence="2">The sequence shown here is derived from an EMBL/GenBank/DDBJ whole genome shotgun (WGS) entry which is preliminary data.</text>
</comment>
<evidence type="ECO:0000313" key="3">
    <source>
        <dbReference type="Proteomes" id="UP000664132"/>
    </source>
</evidence>
<keyword evidence="3" id="KW-1185">Reference proteome</keyword>
<feature type="compositionally biased region" description="Polar residues" evidence="1">
    <location>
        <begin position="53"/>
        <end position="71"/>
    </location>
</feature>
<evidence type="ECO:0000256" key="1">
    <source>
        <dbReference type="SAM" id="MobiDB-lite"/>
    </source>
</evidence>
<sequence>MKCTEIVSLGFLTRLHAQDVDMYHSGAWSDLISNERQTRTPRLAPPGRKKHQQTPSIRPPTVNNISHQGRQGQKRTSGHPL</sequence>
<protein>
    <submittedName>
        <fullName evidence="2">Uncharacterized protein</fullName>
    </submittedName>
</protein>
<organism evidence="2 3">
    <name type="scientific">Cadophora malorum</name>
    <dbReference type="NCBI Taxonomy" id="108018"/>
    <lineage>
        <taxon>Eukaryota</taxon>
        <taxon>Fungi</taxon>
        <taxon>Dikarya</taxon>
        <taxon>Ascomycota</taxon>
        <taxon>Pezizomycotina</taxon>
        <taxon>Leotiomycetes</taxon>
        <taxon>Helotiales</taxon>
        <taxon>Ploettnerulaceae</taxon>
        <taxon>Cadophora</taxon>
    </lineage>
</organism>
<feature type="compositionally biased region" description="Basic residues" evidence="1">
    <location>
        <begin position="72"/>
        <end position="81"/>
    </location>
</feature>
<accession>A0A8H8BWA6</accession>
<gene>
    <name evidence="2" type="ORF">IFR04_000534</name>
</gene>
<reference evidence="2" key="1">
    <citation type="submission" date="2021-02" db="EMBL/GenBank/DDBJ databases">
        <title>Genome sequence Cadophora malorum strain M34.</title>
        <authorList>
            <person name="Stefanovic E."/>
            <person name="Vu D."/>
            <person name="Scully C."/>
            <person name="Dijksterhuis J."/>
            <person name="Roader J."/>
            <person name="Houbraken J."/>
        </authorList>
    </citation>
    <scope>NUCLEOTIDE SEQUENCE</scope>
    <source>
        <strain evidence="2">M34</strain>
    </source>
</reference>
<dbReference type="Proteomes" id="UP000664132">
    <property type="component" value="Unassembled WGS sequence"/>
</dbReference>
<dbReference type="EMBL" id="JAFJYH010000003">
    <property type="protein sequence ID" value="KAG4426351.1"/>
    <property type="molecule type" value="Genomic_DNA"/>
</dbReference>
<feature type="region of interest" description="Disordered" evidence="1">
    <location>
        <begin position="33"/>
        <end position="81"/>
    </location>
</feature>